<dbReference type="GO" id="GO:0005783">
    <property type="term" value="C:endoplasmic reticulum"/>
    <property type="evidence" value="ECO:0007669"/>
    <property type="project" value="TreeGrafter"/>
</dbReference>
<dbReference type="InterPro" id="IPR005123">
    <property type="entry name" value="Oxoglu/Fe-dep_dioxygenase_dom"/>
</dbReference>
<dbReference type="GO" id="GO:0019797">
    <property type="term" value="F:procollagen-proline 3-dioxygenase activity"/>
    <property type="evidence" value="ECO:0007669"/>
    <property type="project" value="UniProtKB-EC"/>
</dbReference>
<dbReference type="OrthoDB" id="8517835at2759"/>
<gene>
    <name evidence="18" type="ORF">GDO86_012614</name>
</gene>
<sequence>MALYSLSIWFLLLLLRDNLFAARLEPYDSLYDSGVQAYYRGDWQSVILSMEKALLNRELLRRHRISCRIQCDRSTAGFTDLPLDWGPVQDLTFFQRLMDRAACLRRCEGEKIGAQSTYYLTGPELELEFTKRSPYNYLQVAYFKVHKINKAVAAAHTFYMANPDHMEMRQNLEYYKMMEGVKESDFRDLEAKPHMQEFRLGVRHYTDEESALCIPHFEKALEEYFIANLECRSLCDGPYDYDGYNYMDYNADLFQSITDHYVQVMNCRQSCVSELATQPGRDKPIEDFLPSHFNYLQFAYYSMENYTKAVECAKTYLLFFPDDEVMNQNLVYYTAVLGEQEASLISAREDIKAYIRRSLLEKELLYFAYDAFGIAFVDPDKWTPDTVIPTRLMEKQKAERETAARITEEIGNLMKEIENLVEEKSKESLDLSMGIREGGPVLFDDVSVVMNSKALNGSQRVVTDGVISEEECRELLRLTNKCNAKCFISIGFLFYVTAAAFAGDGYRGANSPHTPNEKFYGVTVLKALKLGQEAKVPLRSAYLYYNVTDKVRRLVESYFRLDKPLYFSYSHLVCRSAIDEKQEDRKDLSHPVHADNCILNAEANMCIKEHPAYTFRDYSAILYLNGDFEGGNFIFTELDAKTVTAEVRPQCGRMVGFSSGAENPHGVYAVTKGQRCAVALWFTLDPRHNERERVQADDLIKMLFSPEDTDLSSGKTKDTTDEGVQKATPSTHSDETGKITDAESITVQSSDSTLEHVLGPPLDSEVKTEL</sequence>
<keyword evidence="13" id="KW-0408">Iron</keyword>
<feature type="compositionally biased region" description="Polar residues" evidence="15">
    <location>
        <begin position="743"/>
        <end position="752"/>
    </location>
</feature>
<evidence type="ECO:0000256" key="6">
    <source>
        <dbReference type="ARBA" id="ARBA00022729"/>
    </source>
</evidence>
<dbReference type="PANTHER" id="PTHR14049">
    <property type="entry name" value="LEPRECAN 1"/>
    <property type="match status" value="1"/>
</dbReference>
<comment type="cofactor">
    <cofactor evidence="2">
        <name>Fe cation</name>
        <dbReference type="ChEBI" id="CHEBI:24875"/>
    </cofactor>
</comment>
<keyword evidence="12" id="KW-0560">Oxidoreductase</keyword>
<keyword evidence="5" id="KW-0479">Metal-binding</keyword>
<keyword evidence="8" id="KW-0802">TPR repeat</keyword>
<keyword evidence="11" id="KW-0223">Dioxygenase</keyword>
<dbReference type="InterPro" id="IPR039575">
    <property type="entry name" value="P3H"/>
</dbReference>
<dbReference type="InterPro" id="IPR006620">
    <property type="entry name" value="Pro_4_hyd_alph"/>
</dbReference>
<evidence type="ECO:0000256" key="4">
    <source>
        <dbReference type="ARBA" id="ARBA00012262"/>
    </source>
</evidence>
<keyword evidence="7" id="KW-0677">Repeat</keyword>
<organism evidence="18 19">
    <name type="scientific">Hymenochirus boettgeri</name>
    <name type="common">Congo dwarf clawed frog</name>
    <dbReference type="NCBI Taxonomy" id="247094"/>
    <lineage>
        <taxon>Eukaryota</taxon>
        <taxon>Metazoa</taxon>
        <taxon>Chordata</taxon>
        <taxon>Craniata</taxon>
        <taxon>Vertebrata</taxon>
        <taxon>Euteleostomi</taxon>
        <taxon>Amphibia</taxon>
        <taxon>Batrachia</taxon>
        <taxon>Anura</taxon>
        <taxon>Pipoidea</taxon>
        <taxon>Pipidae</taxon>
        <taxon>Pipinae</taxon>
        <taxon>Hymenochirus</taxon>
    </lineage>
</organism>
<feature type="domain" description="Fe2OG dioxygenase" evidence="17">
    <location>
        <begin position="570"/>
        <end position="684"/>
    </location>
</feature>
<dbReference type="Pfam" id="PF13640">
    <property type="entry name" value="2OG-FeII_Oxy_3"/>
    <property type="match status" value="1"/>
</dbReference>
<dbReference type="InterPro" id="IPR044862">
    <property type="entry name" value="Pro_4_hyd_alph_FE2OG_OXY"/>
</dbReference>
<feature type="region of interest" description="Disordered" evidence="15">
    <location>
        <begin position="709"/>
        <end position="770"/>
    </location>
</feature>
<evidence type="ECO:0000256" key="15">
    <source>
        <dbReference type="SAM" id="MobiDB-lite"/>
    </source>
</evidence>
<evidence type="ECO:0000256" key="2">
    <source>
        <dbReference type="ARBA" id="ARBA00001962"/>
    </source>
</evidence>
<dbReference type="GO" id="GO:0032963">
    <property type="term" value="P:collagen metabolic process"/>
    <property type="evidence" value="ECO:0007669"/>
    <property type="project" value="InterPro"/>
</dbReference>
<name>A0A8T2IN08_9PIPI</name>
<evidence type="ECO:0000256" key="5">
    <source>
        <dbReference type="ARBA" id="ARBA00022723"/>
    </source>
</evidence>
<comment type="caution">
    <text evidence="18">The sequence shown here is derived from an EMBL/GenBank/DDBJ whole genome shotgun (WGS) entry which is preliminary data.</text>
</comment>
<evidence type="ECO:0000313" key="18">
    <source>
        <dbReference type="EMBL" id="KAG8434299.1"/>
    </source>
</evidence>
<dbReference type="InterPro" id="IPR011990">
    <property type="entry name" value="TPR-like_helical_dom_sf"/>
</dbReference>
<feature type="compositionally biased region" description="Basic and acidic residues" evidence="15">
    <location>
        <begin position="715"/>
        <end position="724"/>
    </location>
</feature>
<evidence type="ECO:0000313" key="19">
    <source>
        <dbReference type="Proteomes" id="UP000812440"/>
    </source>
</evidence>
<reference evidence="18" key="1">
    <citation type="thesis" date="2020" institute="ProQuest LLC" country="789 East Eisenhower Parkway, Ann Arbor, MI, USA">
        <title>Comparative Genomics and Chromosome Evolution.</title>
        <authorList>
            <person name="Mudd A.B."/>
        </authorList>
    </citation>
    <scope>NUCLEOTIDE SEQUENCE</scope>
    <source>
        <strain evidence="18">Female2</strain>
        <tissue evidence="18">Blood</tissue>
    </source>
</reference>
<dbReference type="Gene3D" id="1.25.40.10">
    <property type="entry name" value="Tetratricopeptide repeat domain"/>
    <property type="match status" value="2"/>
</dbReference>
<evidence type="ECO:0000256" key="12">
    <source>
        <dbReference type="ARBA" id="ARBA00023002"/>
    </source>
</evidence>
<dbReference type="InterPro" id="IPR056585">
    <property type="entry name" value="Leprecan_dom"/>
</dbReference>
<keyword evidence="9" id="KW-0256">Endoplasmic reticulum</keyword>
<evidence type="ECO:0000256" key="11">
    <source>
        <dbReference type="ARBA" id="ARBA00022964"/>
    </source>
</evidence>
<keyword evidence="6 16" id="KW-0732">Signal</keyword>
<keyword evidence="10" id="KW-0847">Vitamin C</keyword>
<evidence type="ECO:0000256" key="16">
    <source>
        <dbReference type="SAM" id="SignalP"/>
    </source>
</evidence>
<dbReference type="AlphaFoldDB" id="A0A8T2IN08"/>
<evidence type="ECO:0000259" key="17">
    <source>
        <dbReference type="PROSITE" id="PS51471"/>
    </source>
</evidence>
<keyword evidence="19" id="KW-1185">Reference proteome</keyword>
<evidence type="ECO:0000256" key="3">
    <source>
        <dbReference type="ARBA" id="ARBA00006487"/>
    </source>
</evidence>
<evidence type="ECO:0000256" key="1">
    <source>
        <dbReference type="ARBA" id="ARBA00001961"/>
    </source>
</evidence>
<dbReference type="EC" id="1.14.11.7" evidence="4"/>
<evidence type="ECO:0000256" key="7">
    <source>
        <dbReference type="ARBA" id="ARBA00022737"/>
    </source>
</evidence>
<accession>A0A8T2IN08</accession>
<protein>
    <recommendedName>
        <fullName evidence="4">procollagen-proline 3-dioxygenase</fullName>
        <ecNumber evidence="4">1.14.11.7</ecNumber>
    </recommendedName>
</protein>
<comment type="cofactor">
    <cofactor evidence="1">
        <name>L-ascorbate</name>
        <dbReference type="ChEBI" id="CHEBI:38290"/>
    </cofactor>
</comment>
<dbReference type="Gene3D" id="2.60.120.620">
    <property type="entry name" value="q2cbj1_9rhob like domain"/>
    <property type="match status" value="1"/>
</dbReference>
<dbReference type="GO" id="GO:0031418">
    <property type="term" value="F:L-ascorbic acid binding"/>
    <property type="evidence" value="ECO:0007669"/>
    <property type="project" value="UniProtKB-KW"/>
</dbReference>
<dbReference type="PANTHER" id="PTHR14049:SF5">
    <property type="entry name" value="PROLYL 3-HYDROXYLASE 1"/>
    <property type="match status" value="1"/>
</dbReference>
<evidence type="ECO:0000256" key="10">
    <source>
        <dbReference type="ARBA" id="ARBA00022896"/>
    </source>
</evidence>
<evidence type="ECO:0000256" key="14">
    <source>
        <dbReference type="ARBA" id="ARBA00023180"/>
    </source>
</evidence>
<evidence type="ECO:0000256" key="8">
    <source>
        <dbReference type="ARBA" id="ARBA00022803"/>
    </source>
</evidence>
<dbReference type="FunFam" id="2.60.120.620:FF:000003">
    <property type="entry name" value="Prolyl 3-hydroxylase 2"/>
    <property type="match status" value="1"/>
</dbReference>
<dbReference type="Pfam" id="PF23557">
    <property type="entry name" value="TPR_leprecan"/>
    <property type="match status" value="1"/>
</dbReference>
<dbReference type="Proteomes" id="UP000812440">
    <property type="component" value="Chromosome 7"/>
</dbReference>
<feature type="compositionally biased region" description="Basic and acidic residues" evidence="15">
    <location>
        <begin position="732"/>
        <end position="741"/>
    </location>
</feature>
<proteinExistence type="inferred from homology"/>
<dbReference type="PROSITE" id="PS51471">
    <property type="entry name" value="FE2OG_OXY"/>
    <property type="match status" value="1"/>
</dbReference>
<feature type="signal peptide" evidence="16">
    <location>
        <begin position="1"/>
        <end position="21"/>
    </location>
</feature>
<keyword evidence="14" id="KW-0325">Glycoprotein</keyword>
<dbReference type="GO" id="GO:0005506">
    <property type="term" value="F:iron ion binding"/>
    <property type="evidence" value="ECO:0007669"/>
    <property type="project" value="InterPro"/>
</dbReference>
<comment type="similarity">
    <text evidence="3">Belongs to the leprecan family.</text>
</comment>
<dbReference type="SMART" id="SM00702">
    <property type="entry name" value="P4Hc"/>
    <property type="match status" value="1"/>
</dbReference>
<dbReference type="EMBL" id="JAACNH010000008">
    <property type="protein sequence ID" value="KAG8434299.1"/>
    <property type="molecule type" value="Genomic_DNA"/>
</dbReference>
<feature type="chain" id="PRO_5035939473" description="procollagen-proline 3-dioxygenase" evidence="16">
    <location>
        <begin position="22"/>
        <end position="770"/>
    </location>
</feature>
<evidence type="ECO:0000256" key="9">
    <source>
        <dbReference type="ARBA" id="ARBA00022824"/>
    </source>
</evidence>
<evidence type="ECO:0000256" key="13">
    <source>
        <dbReference type="ARBA" id="ARBA00023004"/>
    </source>
</evidence>